<dbReference type="PANTHER" id="PTHR34580:SF9">
    <property type="entry name" value="SLL5097 PROTEIN"/>
    <property type="match status" value="1"/>
</dbReference>
<keyword evidence="3" id="KW-1185">Reference proteome</keyword>
<comment type="caution">
    <text evidence="2">The sequence shown here is derived from an EMBL/GenBank/DDBJ whole genome shotgun (WGS) entry which is preliminary data.</text>
</comment>
<dbReference type="AlphaFoldDB" id="A0A840TTI8"/>
<organism evidence="2 3">
    <name type="scientific">Rhabdobacter roseus</name>
    <dbReference type="NCBI Taxonomy" id="1655419"/>
    <lineage>
        <taxon>Bacteria</taxon>
        <taxon>Pseudomonadati</taxon>
        <taxon>Bacteroidota</taxon>
        <taxon>Cytophagia</taxon>
        <taxon>Cytophagales</taxon>
        <taxon>Cytophagaceae</taxon>
        <taxon>Rhabdobacter</taxon>
    </lineage>
</organism>
<dbReference type="InterPro" id="IPR026881">
    <property type="entry name" value="WYL_dom"/>
</dbReference>
<reference evidence="2 3" key="1">
    <citation type="submission" date="2020-08" db="EMBL/GenBank/DDBJ databases">
        <title>Genomic Encyclopedia of Type Strains, Phase IV (KMG-IV): sequencing the most valuable type-strain genomes for metagenomic binning, comparative biology and taxonomic classification.</title>
        <authorList>
            <person name="Goeker M."/>
        </authorList>
    </citation>
    <scope>NUCLEOTIDE SEQUENCE [LARGE SCALE GENOMIC DNA]</scope>
    <source>
        <strain evidence="2 3">DSM 105074</strain>
    </source>
</reference>
<dbReference type="PROSITE" id="PS52050">
    <property type="entry name" value="WYL"/>
    <property type="match status" value="1"/>
</dbReference>
<keyword evidence="2" id="KW-0238">DNA-binding</keyword>
<evidence type="ECO:0000313" key="2">
    <source>
        <dbReference type="EMBL" id="MBB5282999.1"/>
    </source>
</evidence>
<dbReference type="EMBL" id="JACHGF010000002">
    <property type="protein sequence ID" value="MBB5282999.1"/>
    <property type="molecule type" value="Genomic_DNA"/>
</dbReference>
<dbReference type="Proteomes" id="UP000557307">
    <property type="component" value="Unassembled WGS sequence"/>
</dbReference>
<dbReference type="PANTHER" id="PTHR34580">
    <property type="match status" value="1"/>
</dbReference>
<accession>A0A840TTI8</accession>
<dbReference type="GO" id="GO:0003677">
    <property type="term" value="F:DNA binding"/>
    <property type="evidence" value="ECO:0007669"/>
    <property type="project" value="UniProtKB-KW"/>
</dbReference>
<dbReference type="Pfam" id="PF13280">
    <property type="entry name" value="WYL"/>
    <property type="match status" value="1"/>
</dbReference>
<evidence type="ECO:0000259" key="1">
    <source>
        <dbReference type="Pfam" id="PF13280"/>
    </source>
</evidence>
<name>A0A840TTI8_9BACT</name>
<gene>
    <name evidence="2" type="ORF">HNQ92_001125</name>
</gene>
<dbReference type="InterPro" id="IPR051534">
    <property type="entry name" value="CBASS_pafABC_assoc_protein"/>
</dbReference>
<sequence length="243" mass="28867">MAENRNQYERLHKINERLNRWRGARVVTKEELLDLTGYSERTLKEDLKYLREAYQAPLQYDYRQRGYRYTAPFDLQVELVLSDRDLRNLYGAVQTLTQFKEMGLFDDLRSTVEKIEKAVHFRAGRLPAQALLFEEVPYFRGSQLIEIFLEAIQKQRAVHFLHQKFENGQPERYLVEPYVVKEHRNRWYLVGLARNRRGIRCFGLDRVLPDSVQLVEEEPVESTFDAEAYFRQALGIAVYDQPA</sequence>
<proteinExistence type="predicted"/>
<feature type="domain" description="WYL" evidence="1">
    <location>
        <begin position="146"/>
        <end position="207"/>
    </location>
</feature>
<protein>
    <submittedName>
        <fullName evidence="2">Putative DNA-binding transcriptional regulator YafY</fullName>
    </submittedName>
</protein>
<evidence type="ECO:0000313" key="3">
    <source>
        <dbReference type="Proteomes" id="UP000557307"/>
    </source>
</evidence>